<proteinExistence type="predicted"/>
<dbReference type="AlphaFoldDB" id="A0AB39QUD4"/>
<evidence type="ECO:0000313" key="1">
    <source>
        <dbReference type="EMBL" id="XDQ47262.1"/>
    </source>
</evidence>
<dbReference type="EMBL" id="CP163441">
    <property type="protein sequence ID" value="XDQ47262.1"/>
    <property type="molecule type" value="Genomic_DNA"/>
</dbReference>
<dbReference type="InterPro" id="IPR013493">
    <property type="entry name" value="CHP02677"/>
</dbReference>
<protein>
    <submittedName>
        <fullName evidence="1">DUF2397 family protein</fullName>
    </submittedName>
</protein>
<name>A0AB39QUD4_9ACTN</name>
<organism evidence="1">
    <name type="scientific">Streptomyces sp. R39</name>
    <dbReference type="NCBI Taxonomy" id="3238631"/>
    <lineage>
        <taxon>Bacteria</taxon>
        <taxon>Bacillati</taxon>
        <taxon>Actinomycetota</taxon>
        <taxon>Actinomycetes</taxon>
        <taxon>Kitasatosporales</taxon>
        <taxon>Streptomycetaceae</taxon>
        <taxon>Streptomyces</taxon>
    </lineage>
</organism>
<dbReference type="Pfam" id="PF09660">
    <property type="entry name" value="DUF2397"/>
    <property type="match status" value="1"/>
</dbReference>
<reference evidence="1" key="1">
    <citation type="submission" date="2024-07" db="EMBL/GenBank/DDBJ databases">
        <authorList>
            <person name="Yu S.T."/>
        </authorList>
    </citation>
    <scope>NUCLEOTIDE SEQUENCE</scope>
    <source>
        <strain evidence="1">R39</strain>
    </source>
</reference>
<accession>A0AB39QUD4</accession>
<sequence length="75" mass="8136">MSWAFLAYKDRLIQYLERVIQDLITLGGRIALLIGELEEQGRVEPLLSLAAAREAADAAPEGADTQSSVTSGTFQ</sequence>
<dbReference type="RefSeq" id="WP_369226225.1">
    <property type="nucleotide sequence ID" value="NZ_CP163441.1"/>
</dbReference>
<gene>
    <name evidence="1" type="ORF">AB5J52_36110</name>
</gene>